<dbReference type="RefSeq" id="WP_211345063.1">
    <property type="nucleotide sequence ID" value="NZ_BJNA01000112.1"/>
</dbReference>
<evidence type="ECO:0008006" key="3">
    <source>
        <dbReference type="Google" id="ProtNLM"/>
    </source>
</evidence>
<accession>A0A4Y3UQP5</accession>
<reference evidence="1 2" key="1">
    <citation type="submission" date="2019-06" db="EMBL/GenBank/DDBJ databases">
        <title>Sequencing the genomes of 1000 actinobacteria strains.</title>
        <authorList>
            <person name="Klenk H.-P."/>
        </authorList>
    </citation>
    <scope>NUCLEOTIDE SEQUENCE [LARGE SCALE GENOMIC DNA]</scope>
    <source>
        <strain evidence="1 2">DSM 20427</strain>
    </source>
</reference>
<protein>
    <recommendedName>
        <fullName evidence="3">DGQHR domain-containing protein</fullName>
    </recommendedName>
</protein>
<dbReference type="EMBL" id="VFPS01000002">
    <property type="protein sequence ID" value="TQM98489.1"/>
    <property type="molecule type" value="Genomic_DNA"/>
</dbReference>
<dbReference type="AlphaFoldDB" id="A0A4Y3UQP5"/>
<gene>
    <name evidence="1" type="ORF">FHX68_1174</name>
</gene>
<dbReference type="Proteomes" id="UP000319804">
    <property type="component" value="Unassembled WGS sequence"/>
</dbReference>
<evidence type="ECO:0000313" key="2">
    <source>
        <dbReference type="Proteomes" id="UP000319804"/>
    </source>
</evidence>
<comment type="caution">
    <text evidence="1">The sequence shown here is derived from an EMBL/GenBank/DDBJ whole genome shotgun (WGS) entry which is preliminary data.</text>
</comment>
<name>A0A4Y3UQP5_9MICO</name>
<organism evidence="1 2">
    <name type="scientific">Microbacterium lacticum</name>
    <dbReference type="NCBI Taxonomy" id="33885"/>
    <lineage>
        <taxon>Bacteria</taxon>
        <taxon>Bacillati</taxon>
        <taxon>Actinomycetota</taxon>
        <taxon>Actinomycetes</taxon>
        <taxon>Micrococcales</taxon>
        <taxon>Microbacteriaceae</taxon>
        <taxon>Microbacterium</taxon>
    </lineage>
</organism>
<proteinExistence type="predicted"/>
<evidence type="ECO:0000313" key="1">
    <source>
        <dbReference type="EMBL" id="TQM98489.1"/>
    </source>
</evidence>
<keyword evidence="2" id="KW-1185">Reference proteome</keyword>
<sequence length="386" mass="42925">MTNDWMFDKRTSCWSFMTTMTVRDYLDLASEAHAAQGGLSGQRGVMATTTAKRIRDRMVEDLKKGAMLPPVVIGAVLPVSDFEALPPGEDAGDPLEFLPEDRSNLSIIDGMQRTAALQEAFADRPELGAGTVRVEFWLTNNVRAMIYRMLILNTGQVPWTISRQLSVVYAPLLSEIKEKVPEIDKISTPDQPGRRVGPAQYSSDALVELYIAFSLRKSAVDTKEALSDEFSRLDFVDNLANEGFQDQFYGVLSMLSQLDKAFSRFEGDTEIPSGRVIFDRQPARVGFIVALGIAVLGRPGADRPQEERVARLAELDRSASGLISRLDNMSPDDLGAFLKTDVLQELLDRRVGQVGRYERGVFTEAFKVLIEEDFAVANLEQCWRAS</sequence>